<dbReference type="InterPro" id="IPR050595">
    <property type="entry name" value="Bact_response_regulator"/>
</dbReference>
<dbReference type="AlphaFoldDB" id="A0A6P1BDG6"/>
<comment type="caution">
    <text evidence="4">The sequence shown here is derived from an EMBL/GenBank/DDBJ whole genome shotgun (WGS) entry which is preliminary data.</text>
</comment>
<keyword evidence="5" id="KW-1185">Reference proteome</keyword>
<sequence>MGQSRPCRAKALVVEDDPLQREMIELLLEEGEFEVICCESAEAAELVLRSNGDNVVLMLTDVELAGNMTGIELAYAAKKYKPDLDVIVTSGRPLRQRLPEGTQFWSKPWAPLDVIRVAETKASALSGRGSHRPS</sequence>
<dbReference type="InterPro" id="IPR001789">
    <property type="entry name" value="Sig_transdc_resp-reg_receiver"/>
</dbReference>
<protein>
    <submittedName>
        <fullName evidence="4">Response regulator</fullName>
    </submittedName>
</protein>
<dbReference type="EMBL" id="VKHP01000035">
    <property type="protein sequence ID" value="NEU96478.1"/>
    <property type="molecule type" value="Genomic_DNA"/>
</dbReference>
<dbReference type="Pfam" id="PF00072">
    <property type="entry name" value="Response_reg"/>
    <property type="match status" value="1"/>
</dbReference>
<dbReference type="GO" id="GO:0000160">
    <property type="term" value="P:phosphorelay signal transduction system"/>
    <property type="evidence" value="ECO:0007669"/>
    <property type="project" value="InterPro"/>
</dbReference>
<evidence type="ECO:0000259" key="3">
    <source>
        <dbReference type="PROSITE" id="PS50110"/>
    </source>
</evidence>
<reference evidence="4 5" key="1">
    <citation type="journal article" date="2020" name="Arch. Microbiol.">
        <title>Bradyrhizobium uaiense sp. nov., a new highly efficient cowpea symbiont.</title>
        <authorList>
            <person name="Cabral Michel D."/>
            <person name="Azarias Guimaraes A."/>
            <person name="Martins da Costa E."/>
            <person name="Soares de Carvalho T."/>
            <person name="Balsanelli E."/>
            <person name="Willems A."/>
            <person name="Maltempi de Souza E."/>
            <person name="de Souza Moreira F.M."/>
        </authorList>
    </citation>
    <scope>NUCLEOTIDE SEQUENCE [LARGE SCALE GENOMIC DNA]</scope>
    <source>
        <strain evidence="4 5">UFLA 03-164</strain>
    </source>
</reference>
<gene>
    <name evidence="4" type="ORF">FNJ47_11700</name>
</gene>
<dbReference type="InterPro" id="IPR011006">
    <property type="entry name" value="CheY-like_superfamily"/>
</dbReference>
<dbReference type="PROSITE" id="PS50110">
    <property type="entry name" value="RESPONSE_REGULATORY"/>
    <property type="match status" value="1"/>
</dbReference>
<proteinExistence type="predicted"/>
<accession>A0A6P1BDG6</accession>
<dbReference type="PANTHER" id="PTHR44591:SF21">
    <property type="entry name" value="TWO-COMPONENT RESPONSE REGULATOR"/>
    <property type="match status" value="1"/>
</dbReference>
<evidence type="ECO:0000256" key="2">
    <source>
        <dbReference type="PROSITE-ProRule" id="PRU00169"/>
    </source>
</evidence>
<dbReference type="SMART" id="SM00448">
    <property type="entry name" value="REC"/>
    <property type="match status" value="1"/>
</dbReference>
<dbReference type="Proteomes" id="UP000468531">
    <property type="component" value="Unassembled WGS sequence"/>
</dbReference>
<dbReference type="PANTHER" id="PTHR44591">
    <property type="entry name" value="STRESS RESPONSE REGULATOR PROTEIN 1"/>
    <property type="match status" value="1"/>
</dbReference>
<dbReference type="SUPFAM" id="SSF52172">
    <property type="entry name" value="CheY-like"/>
    <property type="match status" value="1"/>
</dbReference>
<evidence type="ECO:0000313" key="5">
    <source>
        <dbReference type="Proteomes" id="UP000468531"/>
    </source>
</evidence>
<dbReference type="Gene3D" id="3.40.50.2300">
    <property type="match status" value="1"/>
</dbReference>
<organism evidence="4 5">
    <name type="scientific">Bradyrhizobium uaiense</name>
    <dbReference type="NCBI Taxonomy" id="2594946"/>
    <lineage>
        <taxon>Bacteria</taxon>
        <taxon>Pseudomonadati</taxon>
        <taxon>Pseudomonadota</taxon>
        <taxon>Alphaproteobacteria</taxon>
        <taxon>Hyphomicrobiales</taxon>
        <taxon>Nitrobacteraceae</taxon>
        <taxon>Bradyrhizobium</taxon>
    </lineage>
</organism>
<evidence type="ECO:0000256" key="1">
    <source>
        <dbReference type="ARBA" id="ARBA00022553"/>
    </source>
</evidence>
<feature type="modified residue" description="4-aspartylphosphate" evidence="2">
    <location>
        <position position="61"/>
    </location>
</feature>
<name>A0A6P1BDG6_9BRAD</name>
<dbReference type="RefSeq" id="WP_163153203.1">
    <property type="nucleotide sequence ID" value="NZ_VKHP01000035.1"/>
</dbReference>
<evidence type="ECO:0000313" key="4">
    <source>
        <dbReference type="EMBL" id="NEU96478.1"/>
    </source>
</evidence>
<keyword evidence="1 2" id="KW-0597">Phosphoprotein</keyword>
<feature type="domain" description="Response regulatory" evidence="3">
    <location>
        <begin position="10"/>
        <end position="122"/>
    </location>
</feature>